<dbReference type="EMBL" id="KN847492">
    <property type="protein sequence ID" value="KIW19432.1"/>
    <property type="molecule type" value="Genomic_DNA"/>
</dbReference>
<dbReference type="InterPro" id="IPR051089">
    <property type="entry name" value="prtT"/>
</dbReference>
<dbReference type="Gene3D" id="4.10.240.10">
    <property type="entry name" value="Zn(2)-C6 fungal-type DNA-binding domain"/>
    <property type="match status" value="1"/>
</dbReference>
<keyword evidence="2" id="KW-0805">Transcription regulation</keyword>
<evidence type="ECO:0000259" key="7">
    <source>
        <dbReference type="PROSITE" id="PS00463"/>
    </source>
</evidence>
<dbReference type="PROSITE" id="PS00463">
    <property type="entry name" value="ZN2_CY6_FUNGAL_1"/>
    <property type="match status" value="1"/>
</dbReference>
<evidence type="ECO:0000256" key="5">
    <source>
        <dbReference type="ARBA" id="ARBA00023242"/>
    </source>
</evidence>
<dbReference type="Proteomes" id="UP000053328">
    <property type="component" value="Unassembled WGS sequence"/>
</dbReference>
<dbReference type="GO" id="GO:0008270">
    <property type="term" value="F:zinc ion binding"/>
    <property type="evidence" value="ECO:0007669"/>
    <property type="project" value="InterPro"/>
</dbReference>
<dbReference type="OrthoDB" id="4156853at2759"/>
<evidence type="ECO:0000256" key="6">
    <source>
        <dbReference type="SAM" id="MobiDB-lite"/>
    </source>
</evidence>
<evidence type="ECO:0000256" key="1">
    <source>
        <dbReference type="ARBA" id="ARBA00004123"/>
    </source>
</evidence>
<gene>
    <name evidence="8" type="ORF">PV08_00004</name>
</gene>
<dbReference type="InterPro" id="IPR001138">
    <property type="entry name" value="Zn2Cys6_DnaBD"/>
</dbReference>
<evidence type="ECO:0000313" key="8">
    <source>
        <dbReference type="EMBL" id="KIW19432.1"/>
    </source>
</evidence>
<comment type="subcellular location">
    <subcellularLocation>
        <location evidence="1">Nucleus</location>
    </subcellularLocation>
</comment>
<dbReference type="AlphaFoldDB" id="A0A0D2A3G3"/>
<dbReference type="GeneID" id="27327087"/>
<dbReference type="InterPro" id="IPR036864">
    <property type="entry name" value="Zn2-C6_fun-type_DNA-bd_sf"/>
</dbReference>
<keyword evidence="4" id="KW-0804">Transcription</keyword>
<protein>
    <recommendedName>
        <fullName evidence="7">Zn(2)-C6 fungal-type domain-containing protein</fullName>
    </recommendedName>
</protein>
<keyword evidence="5" id="KW-0539">Nucleus</keyword>
<dbReference type="PANTHER" id="PTHR31845">
    <property type="entry name" value="FINGER DOMAIN PROTEIN, PUTATIVE-RELATED"/>
    <property type="match status" value="1"/>
</dbReference>
<sequence>MDRPKRARSAKWGQACAPCAAAKTRCIRSRKVREAKCDRCHDLSQDCCDQVQRPRKKRQPNRSKAAELEERLNSLLEALDTSGERDYPIPFSISTRSESGNLAGSRAQDRPNQENLVLDTPVSKFDSSAPVSCTCKAPIGKADLAASESDETLLSIYTNKLCSYFPFVVIPPETTSKQLHETRPFLMKVIRMVASVRYLTAMRGQSRAVFKDICNAMLMKSERSLDLLQGILIFLGFYHYFCMSHAHYNSLVHLALSLMEDLDLNTCPGLKAREEHHRLALVRNEEPQSRTNEERRTLLGVWYMTSNAALVVKQLGPARYTRYIDQCMQELESAAVCETDQLAVQLVRIQHLTEKIFHFHTGDQFSSELTGVPKDGAVEYLVAFQAELDRLRNEIPLNLKTNSLLSCHYCSASLRLFSPLLADAYLVEAVPQPFTSLFQSGLWPRDIFSHFTAALKDWFNYWLTVPVCSYFYLPQPVSTQLIHASRNLVEWVRLCGPTAVKFSSTDTVSPSLFQKDVTILVQSLPSFIGVPPCPVLVAPQTPVSTSDSSYYAQAMLDMLRAEVFAQPQLRVDVLGIAEAMAVRFESAKKEMAAAQGGVWGNDMWDAAAEQMRMKKARVEEWCENAVDTVIDRENQPLVNPLDHGEVTAGWWSRSQNFEPQDGQNSLLWASDAFDGIDWESSFLEISGGSSMAQVGDMIPTG</sequence>
<feature type="domain" description="Zn(2)-C6 fungal-type" evidence="7">
    <location>
        <begin position="15"/>
        <end position="48"/>
    </location>
</feature>
<evidence type="ECO:0000256" key="2">
    <source>
        <dbReference type="ARBA" id="ARBA00023015"/>
    </source>
</evidence>
<dbReference type="GO" id="GO:0000976">
    <property type="term" value="F:transcription cis-regulatory region binding"/>
    <property type="evidence" value="ECO:0007669"/>
    <property type="project" value="TreeGrafter"/>
</dbReference>
<feature type="region of interest" description="Disordered" evidence="6">
    <location>
        <begin position="87"/>
        <end position="114"/>
    </location>
</feature>
<keyword evidence="9" id="KW-1185">Reference proteome</keyword>
<feature type="compositionally biased region" description="Polar residues" evidence="6">
    <location>
        <begin position="92"/>
        <end position="102"/>
    </location>
</feature>
<dbReference type="HOGENOM" id="CLU_006524_9_0_1"/>
<reference evidence="8 9" key="1">
    <citation type="submission" date="2015-01" db="EMBL/GenBank/DDBJ databases">
        <title>The Genome Sequence of Exophiala spinifera CBS89968.</title>
        <authorList>
            <consortium name="The Broad Institute Genomics Platform"/>
            <person name="Cuomo C."/>
            <person name="de Hoog S."/>
            <person name="Gorbushina A."/>
            <person name="Stielow B."/>
            <person name="Teixiera M."/>
            <person name="Abouelleil A."/>
            <person name="Chapman S.B."/>
            <person name="Priest M."/>
            <person name="Young S.K."/>
            <person name="Wortman J."/>
            <person name="Nusbaum C."/>
            <person name="Birren B."/>
        </authorList>
    </citation>
    <scope>NUCLEOTIDE SEQUENCE [LARGE SCALE GENOMIC DNA]</scope>
    <source>
        <strain evidence="8 9">CBS 89968</strain>
    </source>
</reference>
<dbReference type="VEuPathDB" id="FungiDB:PV08_00004"/>
<dbReference type="GO" id="GO:0005634">
    <property type="term" value="C:nucleus"/>
    <property type="evidence" value="ECO:0007669"/>
    <property type="project" value="UniProtKB-SubCell"/>
</dbReference>
<proteinExistence type="predicted"/>
<evidence type="ECO:0000313" key="9">
    <source>
        <dbReference type="Proteomes" id="UP000053328"/>
    </source>
</evidence>
<dbReference type="PANTHER" id="PTHR31845:SF10">
    <property type="entry name" value="ZN(II)2CYS6 TRANSCRIPTION FACTOR (EUROFUNG)"/>
    <property type="match status" value="1"/>
</dbReference>
<dbReference type="STRING" id="91928.A0A0D2A3G3"/>
<accession>A0A0D2A3G3</accession>
<dbReference type="GO" id="GO:0000981">
    <property type="term" value="F:DNA-binding transcription factor activity, RNA polymerase II-specific"/>
    <property type="evidence" value="ECO:0007669"/>
    <property type="project" value="InterPro"/>
</dbReference>
<evidence type="ECO:0000256" key="3">
    <source>
        <dbReference type="ARBA" id="ARBA00023125"/>
    </source>
</evidence>
<organism evidence="8 9">
    <name type="scientific">Exophiala spinifera</name>
    <dbReference type="NCBI Taxonomy" id="91928"/>
    <lineage>
        <taxon>Eukaryota</taxon>
        <taxon>Fungi</taxon>
        <taxon>Dikarya</taxon>
        <taxon>Ascomycota</taxon>
        <taxon>Pezizomycotina</taxon>
        <taxon>Eurotiomycetes</taxon>
        <taxon>Chaetothyriomycetidae</taxon>
        <taxon>Chaetothyriales</taxon>
        <taxon>Herpotrichiellaceae</taxon>
        <taxon>Exophiala</taxon>
    </lineage>
</organism>
<evidence type="ECO:0000256" key="4">
    <source>
        <dbReference type="ARBA" id="ARBA00023163"/>
    </source>
</evidence>
<keyword evidence="3" id="KW-0238">DNA-binding</keyword>
<dbReference type="RefSeq" id="XP_016239648.1">
    <property type="nucleotide sequence ID" value="XM_016374372.1"/>
</dbReference>
<name>A0A0D2A3G3_9EURO</name>